<evidence type="ECO:0000313" key="3">
    <source>
        <dbReference type="Proteomes" id="UP001295740"/>
    </source>
</evidence>
<evidence type="ECO:0000313" key="2">
    <source>
        <dbReference type="EMBL" id="CAJ2509866.1"/>
    </source>
</evidence>
<gene>
    <name evidence="2" type="ORF">KHLLAP_LOCUS10334</name>
</gene>
<evidence type="ECO:0000256" key="1">
    <source>
        <dbReference type="SAM" id="MobiDB-lite"/>
    </source>
</evidence>
<comment type="caution">
    <text evidence="2">The sequence shown here is derived from an EMBL/GenBank/DDBJ whole genome shotgun (WGS) entry which is preliminary data.</text>
</comment>
<proteinExistence type="predicted"/>
<dbReference type="EMBL" id="CAUWAG010000013">
    <property type="protein sequence ID" value="CAJ2509866.1"/>
    <property type="molecule type" value="Genomic_DNA"/>
</dbReference>
<keyword evidence="3" id="KW-1185">Reference proteome</keyword>
<protein>
    <submittedName>
        <fullName evidence="2">Uu.00g057660.m01.CDS01</fullName>
    </submittedName>
</protein>
<organism evidence="2 3">
    <name type="scientific">Anthostomella pinea</name>
    <dbReference type="NCBI Taxonomy" id="933095"/>
    <lineage>
        <taxon>Eukaryota</taxon>
        <taxon>Fungi</taxon>
        <taxon>Dikarya</taxon>
        <taxon>Ascomycota</taxon>
        <taxon>Pezizomycotina</taxon>
        <taxon>Sordariomycetes</taxon>
        <taxon>Xylariomycetidae</taxon>
        <taxon>Xylariales</taxon>
        <taxon>Xylariaceae</taxon>
        <taxon>Anthostomella</taxon>
    </lineage>
</organism>
<name>A0AAI8VRN5_9PEZI</name>
<accession>A0AAI8VRN5</accession>
<dbReference type="Proteomes" id="UP001295740">
    <property type="component" value="Unassembled WGS sequence"/>
</dbReference>
<reference evidence="2" key="1">
    <citation type="submission" date="2023-10" db="EMBL/GenBank/DDBJ databases">
        <authorList>
            <person name="Hackl T."/>
        </authorList>
    </citation>
    <scope>NUCLEOTIDE SEQUENCE</scope>
</reference>
<sequence length="65" mass="6883">MAVFDSFVSTPIVSGRGSYDTTGTKPPPPKPKSTMSDEEVVGINFGRGSYDTTGTEKPKPTKSSK</sequence>
<dbReference type="AlphaFoldDB" id="A0AAI8VRN5"/>
<feature type="region of interest" description="Disordered" evidence="1">
    <location>
        <begin position="1"/>
        <end position="65"/>
    </location>
</feature>